<evidence type="ECO:0000256" key="4">
    <source>
        <dbReference type="ARBA" id="ARBA00023204"/>
    </source>
</evidence>
<evidence type="ECO:0000256" key="6">
    <source>
        <dbReference type="SAM" id="MobiDB-lite"/>
    </source>
</evidence>
<evidence type="ECO:0000259" key="8">
    <source>
        <dbReference type="SMART" id="SM01031"/>
    </source>
</evidence>
<dbReference type="Pfam" id="PF10404">
    <property type="entry name" value="BHD_2"/>
    <property type="match status" value="1"/>
</dbReference>
<dbReference type="Pfam" id="PF10405">
    <property type="entry name" value="BHD_3"/>
    <property type="match status" value="1"/>
</dbReference>
<evidence type="ECO:0000313" key="11">
    <source>
        <dbReference type="Proteomes" id="UP000799757"/>
    </source>
</evidence>
<keyword evidence="11" id="KW-1185">Reference proteome</keyword>
<name>A0A6A6X4J0_9PLEO</name>
<dbReference type="SMART" id="SM01032">
    <property type="entry name" value="BHD_3"/>
    <property type="match status" value="1"/>
</dbReference>
<protein>
    <submittedName>
        <fullName evidence="10">Rad4-domain-containing protein</fullName>
    </submittedName>
</protein>
<dbReference type="InterPro" id="IPR042488">
    <property type="entry name" value="Rad4_BHD3_sf"/>
</dbReference>
<feature type="compositionally biased region" description="Basic residues" evidence="6">
    <location>
        <begin position="1143"/>
        <end position="1158"/>
    </location>
</feature>
<dbReference type="Gene3D" id="3.90.260.10">
    <property type="entry name" value="Transglutaminase-like"/>
    <property type="match status" value="1"/>
</dbReference>
<evidence type="ECO:0000259" key="9">
    <source>
        <dbReference type="SMART" id="SM01032"/>
    </source>
</evidence>
<dbReference type="PANTHER" id="PTHR12135">
    <property type="entry name" value="DNA REPAIR PROTEIN XP-C / RAD4"/>
    <property type="match status" value="1"/>
</dbReference>
<dbReference type="AlphaFoldDB" id="A0A6A6X4J0"/>
<accession>A0A6A6X4J0</accession>
<dbReference type="Proteomes" id="UP000799757">
    <property type="component" value="Unassembled WGS sequence"/>
</dbReference>
<dbReference type="GO" id="GO:0071942">
    <property type="term" value="C:XPC complex"/>
    <property type="evidence" value="ECO:0007669"/>
    <property type="project" value="TreeGrafter"/>
</dbReference>
<dbReference type="GO" id="GO:0003684">
    <property type="term" value="F:damaged DNA binding"/>
    <property type="evidence" value="ECO:0007669"/>
    <property type="project" value="InterPro"/>
</dbReference>
<reference evidence="10" key="1">
    <citation type="journal article" date="2020" name="Stud. Mycol.">
        <title>101 Dothideomycetes genomes: a test case for predicting lifestyles and emergence of pathogens.</title>
        <authorList>
            <person name="Haridas S."/>
            <person name="Albert R."/>
            <person name="Binder M."/>
            <person name="Bloem J."/>
            <person name="Labutti K."/>
            <person name="Salamov A."/>
            <person name="Andreopoulos B."/>
            <person name="Baker S."/>
            <person name="Barry K."/>
            <person name="Bills G."/>
            <person name="Bluhm B."/>
            <person name="Cannon C."/>
            <person name="Castanera R."/>
            <person name="Culley D."/>
            <person name="Daum C."/>
            <person name="Ezra D."/>
            <person name="Gonzalez J."/>
            <person name="Henrissat B."/>
            <person name="Kuo A."/>
            <person name="Liang C."/>
            <person name="Lipzen A."/>
            <person name="Lutzoni F."/>
            <person name="Magnuson J."/>
            <person name="Mondo S."/>
            <person name="Nolan M."/>
            <person name="Ohm R."/>
            <person name="Pangilinan J."/>
            <person name="Park H.-J."/>
            <person name="Ramirez L."/>
            <person name="Alfaro M."/>
            <person name="Sun H."/>
            <person name="Tritt A."/>
            <person name="Yoshinaga Y."/>
            <person name="Zwiers L.-H."/>
            <person name="Turgeon B."/>
            <person name="Goodwin S."/>
            <person name="Spatafora J."/>
            <person name="Crous P."/>
            <person name="Grigoriev I."/>
        </authorList>
    </citation>
    <scope>NUCLEOTIDE SEQUENCE</scope>
    <source>
        <strain evidence="10">CBS 109.77</strain>
    </source>
</reference>
<proteinExistence type="inferred from homology"/>
<dbReference type="InterPro" id="IPR018326">
    <property type="entry name" value="Rad4_beta-hairpin_dom1"/>
</dbReference>
<dbReference type="FunFam" id="3.30.70.2460:FF:000001">
    <property type="entry name" value="DNA repair protein Rad4 family"/>
    <property type="match status" value="1"/>
</dbReference>
<organism evidence="10 11">
    <name type="scientific">Melanomma pulvis-pyrius CBS 109.77</name>
    <dbReference type="NCBI Taxonomy" id="1314802"/>
    <lineage>
        <taxon>Eukaryota</taxon>
        <taxon>Fungi</taxon>
        <taxon>Dikarya</taxon>
        <taxon>Ascomycota</taxon>
        <taxon>Pezizomycotina</taxon>
        <taxon>Dothideomycetes</taxon>
        <taxon>Pleosporomycetidae</taxon>
        <taxon>Pleosporales</taxon>
        <taxon>Melanommataceae</taxon>
        <taxon>Melanomma</taxon>
    </lineage>
</organism>
<feature type="compositionally biased region" description="Acidic residues" evidence="6">
    <location>
        <begin position="60"/>
        <end position="77"/>
    </location>
</feature>
<feature type="compositionally biased region" description="Acidic residues" evidence="6">
    <location>
        <begin position="93"/>
        <end position="104"/>
    </location>
</feature>
<dbReference type="SMART" id="SM01031">
    <property type="entry name" value="BHD_2"/>
    <property type="match status" value="1"/>
</dbReference>
<dbReference type="Pfam" id="PF10403">
    <property type="entry name" value="BHD_1"/>
    <property type="match status" value="1"/>
</dbReference>
<dbReference type="InterPro" id="IPR018327">
    <property type="entry name" value="BHD_2"/>
</dbReference>
<keyword evidence="4" id="KW-0234">DNA repair</keyword>
<feature type="domain" description="Rad4 beta-hairpin" evidence="9">
    <location>
        <begin position="775"/>
        <end position="849"/>
    </location>
</feature>
<sequence>MPPFIPRKRARSSSPAPEPPPKRIARNSPARRGKESVFQTLDAPPTATRTLSQTKALLDAAEDDSDLSESSEEEFEEVAINGLKAKGKRKAQEDEDSSESEAEDWEDALGIHHSGIHNQPNPVISGDIALTISSLPAAFSGKPDGKKGPSKIERHIRNMTHCMHVQFLMFHNLTRNSWIQDQQVQKILVENMTTGCWREMDKYWRDAGISNGKERVVKGAWSKKKADMAVNGNIGTGKWIKSGKNGVKVFESPTKGKGSASIPAGKIQATSGKNKEPRSNDRNQRDWGASSDRLELNAPNLSAGDPLLRLLQYLSAYWKAKFKVTAPSLRKRGYLSPATLEAEIKAWKEDPSDPGAFGERIENLEAFRELARNCEGSRDVGEQLFTALLRGLGIEARMVASLQPAGFGWSKVEEGKPKDLDKIQSNVKPVHATPSTPSTPSRKKLQVVYGTSDSPIDLAVSDTSDLSSVISISSGSELDTKPFKKTPRTRKYDELPHPTYWTEAISNLTHTPIAVSPLPRNMLATSSTPDALSSFYCRGAAADKAKQVFAYLIAFSSDGTAKDVTTRYLPKHQWPGRTKGFRVPIEKIPIHNKRGKVKKWEEWDWFKSVLRPYARDRSHRQPWDEVEEEGDLVPSKSVKVKETIEDGGKETLQGYKNSAKYVLERHLRREEALKPGAKIVRYFTTGKGDNEKKEPVYQRKDVALCKTVESWHKEGREVKEGHQPLKYVPMRAVTVNRKREIEERERLEGEKVTQGLYSKSQTDWIIPDPIQDGKIPRNAFGNIDVYVPTMIPAGAVHIPLRGAARVCKKLKIDFAEACTGFEFGKQRAVPVLTGVVVAAENEDLVIDAWEVDEAEKIKKEQEKKEKLVLGLWKKFFVGLRIVERMKREYGDDVELPAPSFKTNSTAPEKSEWETFRDHENFEGGFLREEPGPSTHLAGGFVHGDEDMAGGFLLSSQDESPIHNGELTIDHGDQKQELPNKVAETSYQTPISLHSALQPPVDQVEEDVTGEEKNFNIPTLKPRTNNRTRGKLQAARARGRSRGGKRSSTSRRKVIRSDDEDEDHEEPEFESSQSDFPSDSVAPLDEDDDDPPISRRSKRKAVTSLPDKAPPNRKTTRESEAKVKSHFFAHGSDEETDLSPVKKSSGRGRGRRRGGKTGG</sequence>
<dbReference type="SUPFAM" id="SSF54001">
    <property type="entry name" value="Cysteine proteinases"/>
    <property type="match status" value="1"/>
</dbReference>
<dbReference type="InterPro" id="IPR018325">
    <property type="entry name" value="Rad4/PNGase_transGLS-fold"/>
</dbReference>
<feature type="compositionally biased region" description="Basic and acidic residues" evidence="6">
    <location>
        <begin position="273"/>
        <end position="285"/>
    </location>
</feature>
<feature type="domain" description="Rad4 beta-hairpin" evidence="7">
    <location>
        <begin position="645"/>
        <end position="703"/>
    </location>
</feature>
<dbReference type="GO" id="GO:0006289">
    <property type="term" value="P:nucleotide-excision repair"/>
    <property type="evidence" value="ECO:0007669"/>
    <property type="project" value="InterPro"/>
</dbReference>
<feature type="region of interest" description="Disordered" evidence="6">
    <location>
        <begin position="1"/>
        <end position="80"/>
    </location>
</feature>
<feature type="region of interest" description="Disordered" evidence="6">
    <location>
        <begin position="992"/>
        <end position="1158"/>
    </location>
</feature>
<dbReference type="GO" id="GO:0006298">
    <property type="term" value="P:mismatch repair"/>
    <property type="evidence" value="ECO:0007669"/>
    <property type="project" value="TreeGrafter"/>
</dbReference>
<gene>
    <name evidence="10" type="ORF">K505DRAFT_327142</name>
</gene>
<evidence type="ECO:0000313" key="10">
    <source>
        <dbReference type="EMBL" id="KAF2791074.1"/>
    </source>
</evidence>
<evidence type="ECO:0000256" key="3">
    <source>
        <dbReference type="ARBA" id="ARBA00022763"/>
    </source>
</evidence>
<dbReference type="GO" id="GO:0003697">
    <property type="term" value="F:single-stranded DNA binding"/>
    <property type="evidence" value="ECO:0007669"/>
    <property type="project" value="TreeGrafter"/>
</dbReference>
<dbReference type="Pfam" id="PF03835">
    <property type="entry name" value="Rad4"/>
    <property type="match status" value="1"/>
</dbReference>
<feature type="compositionally biased region" description="Polar residues" evidence="6">
    <location>
        <begin position="423"/>
        <end position="440"/>
    </location>
</feature>
<comment type="subcellular location">
    <subcellularLocation>
        <location evidence="1">Nucleus</location>
    </subcellularLocation>
</comment>
<feature type="compositionally biased region" description="Acidic residues" evidence="6">
    <location>
        <begin position="1057"/>
        <end position="1068"/>
    </location>
</feature>
<dbReference type="SMART" id="SM01030">
    <property type="entry name" value="BHD_1"/>
    <property type="match status" value="1"/>
</dbReference>
<dbReference type="InterPro" id="IPR018328">
    <property type="entry name" value="Rad4_beta-hairpin_dom3"/>
</dbReference>
<evidence type="ECO:0000256" key="5">
    <source>
        <dbReference type="ARBA" id="ARBA00023242"/>
    </source>
</evidence>
<feature type="domain" description="Rad4 beta-hairpin" evidence="8">
    <location>
        <begin position="705"/>
        <end position="768"/>
    </location>
</feature>
<feature type="region of interest" description="Disordered" evidence="6">
    <location>
        <begin position="250"/>
        <end position="291"/>
    </location>
</feature>
<feature type="compositionally biased region" description="Basic residues" evidence="6">
    <location>
        <begin position="1036"/>
        <end position="1053"/>
    </location>
</feature>
<feature type="compositionally biased region" description="Basic residues" evidence="6">
    <location>
        <begin position="1"/>
        <end position="11"/>
    </location>
</feature>
<dbReference type="EMBL" id="MU002039">
    <property type="protein sequence ID" value="KAF2791074.1"/>
    <property type="molecule type" value="Genomic_DNA"/>
</dbReference>
<dbReference type="InterPro" id="IPR036985">
    <property type="entry name" value="Transglutaminase-like_sf"/>
</dbReference>
<evidence type="ECO:0000256" key="1">
    <source>
        <dbReference type="ARBA" id="ARBA00004123"/>
    </source>
</evidence>
<comment type="similarity">
    <text evidence="2">Belongs to the XPC family.</text>
</comment>
<evidence type="ECO:0000256" key="2">
    <source>
        <dbReference type="ARBA" id="ARBA00009525"/>
    </source>
</evidence>
<dbReference type="GO" id="GO:0005737">
    <property type="term" value="C:cytoplasm"/>
    <property type="evidence" value="ECO:0007669"/>
    <property type="project" value="TreeGrafter"/>
</dbReference>
<dbReference type="Gene3D" id="2.20.20.110">
    <property type="entry name" value="Rad4, beta-hairpin domain BHD1"/>
    <property type="match status" value="1"/>
</dbReference>
<dbReference type="InterPro" id="IPR038765">
    <property type="entry name" value="Papain-like_cys_pep_sf"/>
</dbReference>
<feature type="region of interest" description="Disordered" evidence="6">
    <location>
        <begin position="422"/>
        <end position="444"/>
    </location>
</feature>
<dbReference type="InterPro" id="IPR004583">
    <property type="entry name" value="DNA_repair_Rad4"/>
</dbReference>
<keyword evidence="5" id="KW-0539">Nucleus</keyword>
<feature type="region of interest" description="Disordered" evidence="6">
    <location>
        <begin position="85"/>
        <end position="104"/>
    </location>
</feature>
<dbReference type="PANTHER" id="PTHR12135:SF2">
    <property type="entry name" value="DNA REPAIR PROTEIN RAD34"/>
    <property type="match status" value="1"/>
</dbReference>
<dbReference type="OrthoDB" id="300780at2759"/>
<keyword evidence="3" id="KW-0227">DNA damage</keyword>
<dbReference type="GO" id="GO:0000111">
    <property type="term" value="C:nucleotide-excision repair factor 2 complex"/>
    <property type="evidence" value="ECO:0007669"/>
    <property type="project" value="TreeGrafter"/>
</dbReference>
<dbReference type="Gene3D" id="3.30.70.2460">
    <property type="entry name" value="Rad4, beta-hairpin domain BHD3"/>
    <property type="match status" value="1"/>
</dbReference>
<evidence type="ECO:0000259" key="7">
    <source>
        <dbReference type="SMART" id="SM01030"/>
    </source>
</evidence>